<dbReference type="AlphaFoldDB" id="A0A1E5JVP0"/>
<gene>
    <name evidence="2" type="ORF">lpari_00416</name>
</gene>
<dbReference type="STRING" id="45071.Lpar_1116"/>
<dbReference type="Proteomes" id="UP000095229">
    <property type="component" value="Unassembled WGS sequence"/>
</dbReference>
<dbReference type="PANTHER" id="PTHR19328">
    <property type="entry name" value="HEDGEHOG-INTERACTING PROTEIN"/>
    <property type="match status" value="1"/>
</dbReference>
<proteinExistence type="predicted"/>
<dbReference type="PANTHER" id="PTHR19328:SF53">
    <property type="entry name" value="MEMBRANE PROTEIN"/>
    <property type="match status" value="1"/>
</dbReference>
<dbReference type="InterPro" id="IPR054539">
    <property type="entry name" value="Beta-prop_PDH"/>
</dbReference>
<dbReference type="Gene3D" id="2.120.10.30">
    <property type="entry name" value="TolB, C-terminal domain"/>
    <property type="match status" value="1"/>
</dbReference>
<name>A0A1E5JVP0_9GAMM</name>
<dbReference type="EMBL" id="LSOG01000011">
    <property type="protein sequence ID" value="OEH48581.1"/>
    <property type="molecule type" value="Genomic_DNA"/>
</dbReference>
<feature type="domain" description="Pyrroloquinoline quinone-dependent pyranose dehydrogenase beta-propeller" evidence="1">
    <location>
        <begin position="53"/>
        <end position="380"/>
    </location>
</feature>
<accession>A0A1E5JVP0</accession>
<evidence type="ECO:0000259" key="1">
    <source>
        <dbReference type="Pfam" id="PF22807"/>
    </source>
</evidence>
<comment type="caution">
    <text evidence="2">The sequence shown here is derived from an EMBL/GenBank/DDBJ whole genome shotgun (WGS) entry which is preliminary data.</text>
</comment>
<dbReference type="RefSeq" id="WP_058516999.1">
    <property type="nucleotide sequence ID" value="NZ_CAAAIE010000006.1"/>
</dbReference>
<dbReference type="InterPro" id="IPR011041">
    <property type="entry name" value="Quinoprot_gluc/sorb_DH_b-prop"/>
</dbReference>
<dbReference type="Pfam" id="PF22807">
    <property type="entry name" value="TrAA12"/>
    <property type="match status" value="1"/>
</dbReference>
<keyword evidence="3" id="KW-1185">Reference proteome</keyword>
<protein>
    <recommendedName>
        <fullName evidence="1">Pyrroloquinoline quinone-dependent pyranose dehydrogenase beta-propeller domain-containing protein</fullName>
    </recommendedName>
</protein>
<organism evidence="2 3">
    <name type="scientific">Legionella parisiensis</name>
    <dbReference type="NCBI Taxonomy" id="45071"/>
    <lineage>
        <taxon>Bacteria</taxon>
        <taxon>Pseudomonadati</taxon>
        <taxon>Pseudomonadota</taxon>
        <taxon>Gammaproteobacteria</taxon>
        <taxon>Legionellales</taxon>
        <taxon>Legionellaceae</taxon>
        <taxon>Legionella</taxon>
    </lineage>
</organism>
<sequence>MKKLFYSVLVVLVGIGLLYLFQPFLGFNISISEVLGRSFPFLKPQVPQLIDLKNDFILKPYVRNLDSPRFMYVTESGDLLVTEPPKGNVLLIPYKKPDQKRVLLSGLNNPHSIDVYQNYLYVAEENAIGRIQYNAKEEHSIGRYQRVIKNIPDDGGHWTRTIKFGPDGYGYVSIGSSCNVCIEKNPLRASISRFKPGDEHLTIYAKGLRNAVGFDWSPTDGVLYVTENSRDYLGDHFPPDELNLIQENQFYGWPYANGDRVPDPKFGIGQEQMINQSQTPVFKFAAHQAPLGITFIKNPQSPLYKKALVAFHGSWNRSIKVGYKVVSLTFENGVITQNDFITGFLKNGKVIGRPVHVVEGTDGELYLSDDFNGVIYLIQHK</sequence>
<dbReference type="PATRIC" id="fig|45071.6.peg.1205"/>
<dbReference type="OrthoDB" id="9770043at2"/>
<dbReference type="SUPFAM" id="SSF50952">
    <property type="entry name" value="Soluble quinoprotein glucose dehydrogenase"/>
    <property type="match status" value="1"/>
</dbReference>
<dbReference type="InterPro" id="IPR011042">
    <property type="entry name" value="6-blade_b-propeller_TolB-like"/>
</dbReference>
<evidence type="ECO:0000313" key="3">
    <source>
        <dbReference type="Proteomes" id="UP000095229"/>
    </source>
</evidence>
<reference evidence="2 3" key="1">
    <citation type="submission" date="2016-02" db="EMBL/GenBank/DDBJ databases">
        <title>Secondary metabolites in Legionella.</title>
        <authorList>
            <person name="Tobias N.J."/>
            <person name="Bode H.B."/>
        </authorList>
    </citation>
    <scope>NUCLEOTIDE SEQUENCE [LARGE SCALE GENOMIC DNA]</scope>
    <source>
        <strain evidence="2 3">DSM 19216</strain>
    </source>
</reference>
<evidence type="ECO:0000313" key="2">
    <source>
        <dbReference type="EMBL" id="OEH48581.1"/>
    </source>
</evidence>